<protein>
    <submittedName>
        <fullName evidence="1">Uncharacterized protein</fullName>
    </submittedName>
</protein>
<dbReference type="Proteomes" id="UP001232148">
    <property type="component" value="Unassembled WGS sequence"/>
</dbReference>
<proteinExistence type="predicted"/>
<reference evidence="1" key="1">
    <citation type="submission" date="2021-06" db="EMBL/GenBank/DDBJ databases">
        <title>Comparative genomics, transcriptomics and evolutionary studies reveal genomic signatures of adaptation to plant cell wall in hemibiotrophic fungi.</title>
        <authorList>
            <consortium name="DOE Joint Genome Institute"/>
            <person name="Baroncelli R."/>
            <person name="Diaz J.F."/>
            <person name="Benocci T."/>
            <person name="Peng M."/>
            <person name="Battaglia E."/>
            <person name="Haridas S."/>
            <person name="Andreopoulos W."/>
            <person name="Labutti K."/>
            <person name="Pangilinan J."/>
            <person name="Floch G.L."/>
            <person name="Makela M.R."/>
            <person name="Henrissat B."/>
            <person name="Grigoriev I.V."/>
            <person name="Crouch J.A."/>
            <person name="De Vries R.P."/>
            <person name="Sukno S.A."/>
            <person name="Thon M.R."/>
        </authorList>
    </citation>
    <scope>NUCLEOTIDE SEQUENCE</scope>
    <source>
        <strain evidence="1">MAFF235873</strain>
    </source>
</reference>
<comment type="caution">
    <text evidence="1">The sequence shown here is derived from an EMBL/GenBank/DDBJ whole genome shotgun (WGS) entry which is preliminary data.</text>
</comment>
<dbReference type="AlphaFoldDB" id="A0AAD9H9T9"/>
<evidence type="ECO:0000313" key="1">
    <source>
        <dbReference type="EMBL" id="KAK2024895.1"/>
    </source>
</evidence>
<accession>A0AAD9H9T9</accession>
<name>A0AAD9H9T9_9PEZI</name>
<keyword evidence="2" id="KW-1185">Reference proteome</keyword>
<dbReference type="EMBL" id="MU842951">
    <property type="protein sequence ID" value="KAK2024895.1"/>
    <property type="molecule type" value="Genomic_DNA"/>
</dbReference>
<organism evidence="1 2">
    <name type="scientific">Colletotrichum zoysiae</name>
    <dbReference type="NCBI Taxonomy" id="1216348"/>
    <lineage>
        <taxon>Eukaryota</taxon>
        <taxon>Fungi</taxon>
        <taxon>Dikarya</taxon>
        <taxon>Ascomycota</taxon>
        <taxon>Pezizomycotina</taxon>
        <taxon>Sordariomycetes</taxon>
        <taxon>Hypocreomycetidae</taxon>
        <taxon>Glomerellales</taxon>
        <taxon>Glomerellaceae</taxon>
        <taxon>Colletotrichum</taxon>
        <taxon>Colletotrichum graminicola species complex</taxon>
    </lineage>
</organism>
<gene>
    <name evidence="1" type="ORF">LX32DRAFT_79551</name>
</gene>
<sequence>MTYGSDKLPEFPGIAQRLHPVIRGDYLAGIWTTDIRQPAGTAVDSRNEVLPPQY</sequence>
<evidence type="ECO:0000313" key="2">
    <source>
        <dbReference type="Proteomes" id="UP001232148"/>
    </source>
</evidence>